<name>H7ENY1_9SPIR</name>
<dbReference type="PANTHER" id="PTHR37804">
    <property type="entry name" value="CDAA REGULATORY PROTEIN CDAR"/>
    <property type="match status" value="1"/>
</dbReference>
<dbReference type="PROSITE" id="PS51257">
    <property type="entry name" value="PROKAR_LIPOPROTEIN"/>
    <property type="match status" value="1"/>
</dbReference>
<dbReference type="Proteomes" id="UP000003571">
    <property type="component" value="Unassembled WGS sequence"/>
</dbReference>
<dbReference type="EMBL" id="AGRW01000054">
    <property type="protein sequence ID" value="EIC00614.1"/>
    <property type="molecule type" value="Genomic_DNA"/>
</dbReference>
<proteinExistence type="predicted"/>
<dbReference type="InterPro" id="IPR012505">
    <property type="entry name" value="YbbR"/>
</dbReference>
<keyword evidence="2" id="KW-0472">Membrane</keyword>
<dbReference type="STRING" id="907348.TresaDRAFT_0087"/>
<evidence type="ECO:0000313" key="4">
    <source>
        <dbReference type="Proteomes" id="UP000003571"/>
    </source>
</evidence>
<keyword evidence="4" id="KW-1185">Reference proteome</keyword>
<dbReference type="AlphaFoldDB" id="H7ENY1"/>
<dbReference type="PANTHER" id="PTHR37804:SF1">
    <property type="entry name" value="CDAA REGULATORY PROTEIN CDAR"/>
    <property type="match status" value="1"/>
</dbReference>
<dbReference type="eggNOG" id="COG4856">
    <property type="taxonomic scope" value="Bacteria"/>
</dbReference>
<dbReference type="Pfam" id="PF07949">
    <property type="entry name" value="YbbR"/>
    <property type="match status" value="1"/>
</dbReference>
<dbReference type="Gene3D" id="2.170.120.30">
    <property type="match status" value="2"/>
</dbReference>
<feature type="compositionally biased region" description="Acidic residues" evidence="1">
    <location>
        <begin position="330"/>
        <end position="341"/>
    </location>
</feature>
<sequence length="341" mass="37121">MKAFQSIKRVFTEKVELNVPVLLICFVISCFIYYVYRTQTLRDDAFSVNLEIRSSNGIVAAGPYRETVQVIVRGSPQDVSKLSAEDFTAYLNLDFATKKGVCDFPVLLELTPRAMEIISLQTKCSPSHIKLEVEEEASAFVPVEPLYSGKPADGYELKSVSVEPPQVEITGARSLVLAKSSFQTKKMSIDGALGDFITDTGLNDKPFSFTYSEDVFRVKFEIVPVKVSRKIDVVKVSLANVPPSLDVVAQTDSIPVTIYGNMLDVEKFVPAPGTVVADCSKVSGAGRFDVPVTITVPPQFSLTGEVVKKVPVTFNTKPVADENKSSAEEPANDEAGEASAQ</sequence>
<evidence type="ECO:0000256" key="2">
    <source>
        <dbReference type="SAM" id="Phobius"/>
    </source>
</evidence>
<keyword evidence="2" id="KW-0812">Transmembrane</keyword>
<dbReference type="OrthoDB" id="356399at2"/>
<dbReference type="PATRIC" id="fig|907348.3.peg.2668"/>
<evidence type="ECO:0000313" key="3">
    <source>
        <dbReference type="EMBL" id="EIC00614.1"/>
    </source>
</evidence>
<dbReference type="RefSeq" id="WP_002706275.1">
    <property type="nucleotide sequence ID" value="NZ_AGRW01000054.1"/>
</dbReference>
<dbReference type="Gene3D" id="2.170.120.40">
    <property type="entry name" value="YbbR-like domain"/>
    <property type="match status" value="1"/>
</dbReference>
<gene>
    <name evidence="3" type="ORF">TresaDRAFT_0087</name>
</gene>
<feature type="transmembrane region" description="Helical" evidence="2">
    <location>
        <begin position="17"/>
        <end position="36"/>
    </location>
</feature>
<evidence type="ECO:0000256" key="1">
    <source>
        <dbReference type="SAM" id="MobiDB-lite"/>
    </source>
</evidence>
<protein>
    <submittedName>
        <fullName evidence="3">YbbR family protein</fullName>
    </submittedName>
</protein>
<keyword evidence="2" id="KW-1133">Transmembrane helix</keyword>
<reference evidence="3 4" key="1">
    <citation type="submission" date="2011-09" db="EMBL/GenBank/DDBJ databases">
        <title>The draft genome of Treponema saccharophilum DSM 2985.</title>
        <authorList>
            <consortium name="US DOE Joint Genome Institute (JGI-PGF)"/>
            <person name="Lucas S."/>
            <person name="Copeland A."/>
            <person name="Lapidus A."/>
            <person name="Glavina del Rio T."/>
            <person name="Dalin E."/>
            <person name="Tice H."/>
            <person name="Bruce D."/>
            <person name="Goodwin L."/>
            <person name="Pitluck S."/>
            <person name="Peters L."/>
            <person name="Kyrpides N."/>
            <person name="Mavromatis K."/>
            <person name="Ivanova N."/>
            <person name="Markowitz V."/>
            <person name="Cheng J.-F."/>
            <person name="Hugenholtz P."/>
            <person name="Woyke T."/>
            <person name="Wu D."/>
            <person name="Gronow S."/>
            <person name="Wellnitz S."/>
            <person name="Brambilla E."/>
            <person name="Klenk H.-P."/>
            <person name="Eisen J.A."/>
        </authorList>
    </citation>
    <scope>NUCLEOTIDE SEQUENCE [LARGE SCALE GENOMIC DNA]</scope>
    <source>
        <strain evidence="3 4">DSM 2985</strain>
    </source>
</reference>
<feature type="region of interest" description="Disordered" evidence="1">
    <location>
        <begin position="318"/>
        <end position="341"/>
    </location>
</feature>
<accession>H7ENY1</accession>
<organism evidence="3 4">
    <name type="scientific">Treponema saccharophilum DSM 2985</name>
    <dbReference type="NCBI Taxonomy" id="907348"/>
    <lineage>
        <taxon>Bacteria</taxon>
        <taxon>Pseudomonadati</taxon>
        <taxon>Spirochaetota</taxon>
        <taxon>Spirochaetia</taxon>
        <taxon>Spirochaetales</taxon>
        <taxon>Treponemataceae</taxon>
        <taxon>Treponema</taxon>
    </lineage>
</organism>
<comment type="caution">
    <text evidence="3">The sequence shown here is derived from an EMBL/GenBank/DDBJ whole genome shotgun (WGS) entry which is preliminary data.</text>
</comment>
<dbReference type="InterPro" id="IPR053154">
    <property type="entry name" value="c-di-AMP_regulator"/>
</dbReference>